<dbReference type="PROSITE" id="PS00710">
    <property type="entry name" value="PGM_PMM"/>
    <property type="match status" value="1"/>
</dbReference>
<dbReference type="PANTHER" id="PTHR45745">
    <property type="entry name" value="PHOSPHOMANNOMUTASE 45A"/>
    <property type="match status" value="1"/>
</dbReference>
<evidence type="ECO:0000259" key="8">
    <source>
        <dbReference type="Pfam" id="PF02878"/>
    </source>
</evidence>
<dbReference type="Pfam" id="PF02878">
    <property type="entry name" value="PGM_PMM_I"/>
    <property type="match status" value="1"/>
</dbReference>
<comment type="similarity">
    <text evidence="2 7">Belongs to the phosphohexose mutase family.</text>
</comment>
<dbReference type="InterPro" id="IPR016066">
    <property type="entry name" value="A-D-PHexomutase_CS"/>
</dbReference>
<comment type="cofactor">
    <cofactor evidence="1">
        <name>Mg(2+)</name>
        <dbReference type="ChEBI" id="CHEBI:18420"/>
    </cofactor>
</comment>
<dbReference type="EMBL" id="FMYV01000004">
    <property type="protein sequence ID" value="SDC50100.1"/>
    <property type="molecule type" value="Genomic_DNA"/>
</dbReference>
<keyword evidence="13" id="KW-1185">Reference proteome</keyword>
<dbReference type="GO" id="GO:0006166">
    <property type="term" value="P:purine ribonucleoside salvage"/>
    <property type="evidence" value="ECO:0007669"/>
    <property type="project" value="TreeGrafter"/>
</dbReference>
<keyword evidence="3" id="KW-0597">Phosphoprotein</keyword>
<evidence type="ECO:0000256" key="6">
    <source>
        <dbReference type="ARBA" id="ARBA00023235"/>
    </source>
</evidence>
<dbReference type="InterPro" id="IPR016055">
    <property type="entry name" value="A-D-PHexomutase_a/b/a-I/II/III"/>
</dbReference>
<evidence type="ECO:0000256" key="2">
    <source>
        <dbReference type="ARBA" id="ARBA00010231"/>
    </source>
</evidence>
<dbReference type="SUPFAM" id="SSF55957">
    <property type="entry name" value="Phosphoglucomutase, C-terminal domain"/>
    <property type="match status" value="1"/>
</dbReference>
<dbReference type="AlphaFoldDB" id="A0A1G6M3R4"/>
<dbReference type="InterPro" id="IPR005841">
    <property type="entry name" value="Alpha-D-phosphohexomutase_SF"/>
</dbReference>
<organism evidence="11 13">
    <name type="scientific">Geotoga petraea</name>
    <dbReference type="NCBI Taxonomy" id="28234"/>
    <lineage>
        <taxon>Bacteria</taxon>
        <taxon>Thermotogati</taxon>
        <taxon>Thermotogota</taxon>
        <taxon>Thermotogae</taxon>
        <taxon>Petrotogales</taxon>
        <taxon>Petrotogaceae</taxon>
        <taxon>Geotoga</taxon>
    </lineage>
</organism>
<dbReference type="Proteomes" id="UP000297288">
    <property type="component" value="Unassembled WGS sequence"/>
</dbReference>
<evidence type="ECO:0000259" key="9">
    <source>
        <dbReference type="Pfam" id="PF02879"/>
    </source>
</evidence>
<dbReference type="InterPro" id="IPR036900">
    <property type="entry name" value="A-D-PHexomutase_C_sf"/>
</dbReference>
<dbReference type="Gene3D" id="3.40.120.10">
    <property type="entry name" value="Alpha-D-Glucose-1,6-Bisphosphate, subunit A, domain 3"/>
    <property type="match status" value="3"/>
</dbReference>
<evidence type="ECO:0000256" key="1">
    <source>
        <dbReference type="ARBA" id="ARBA00001946"/>
    </source>
</evidence>
<name>A0A1G6M3R4_9BACT</name>
<dbReference type="STRING" id="28234.SAMN04488588_1227"/>
<evidence type="ECO:0000256" key="4">
    <source>
        <dbReference type="ARBA" id="ARBA00022723"/>
    </source>
</evidence>
<dbReference type="CDD" id="cd05799">
    <property type="entry name" value="PGM2"/>
    <property type="match status" value="1"/>
</dbReference>
<keyword evidence="4 7" id="KW-0479">Metal-binding</keyword>
<keyword evidence="5 7" id="KW-0460">Magnesium</keyword>
<feature type="domain" description="Alpha-D-phosphohexomutase alpha/beta/alpha" evidence="8">
    <location>
        <begin position="46"/>
        <end position="178"/>
    </location>
</feature>
<dbReference type="OrthoDB" id="9806956at2"/>
<evidence type="ECO:0000313" key="14">
    <source>
        <dbReference type="Proteomes" id="UP000297288"/>
    </source>
</evidence>
<dbReference type="InterPro" id="IPR005846">
    <property type="entry name" value="A-D-PHexomutase_a/b/a-III"/>
</dbReference>
<evidence type="ECO:0000313" key="13">
    <source>
        <dbReference type="Proteomes" id="UP000199322"/>
    </source>
</evidence>
<protein>
    <submittedName>
        <fullName evidence="12">Phospho-sugar mutase</fullName>
    </submittedName>
    <submittedName>
        <fullName evidence="11">Phosphoglucomutase</fullName>
    </submittedName>
</protein>
<dbReference type="InterPro" id="IPR005844">
    <property type="entry name" value="A-D-PHexomutase_a/b/a-I"/>
</dbReference>
<proteinExistence type="inferred from homology"/>
<dbReference type="PRINTS" id="PR00509">
    <property type="entry name" value="PGMPMM"/>
</dbReference>
<reference evidence="11 13" key="1">
    <citation type="submission" date="2016-10" db="EMBL/GenBank/DDBJ databases">
        <authorList>
            <person name="de Groot N.N."/>
        </authorList>
    </citation>
    <scope>NUCLEOTIDE SEQUENCE [LARGE SCALE GENOMIC DNA]</scope>
    <source>
        <strain evidence="11 13">WG14</strain>
    </source>
</reference>
<dbReference type="GO" id="GO:0005975">
    <property type="term" value="P:carbohydrate metabolic process"/>
    <property type="evidence" value="ECO:0007669"/>
    <property type="project" value="InterPro"/>
</dbReference>
<dbReference type="PANTHER" id="PTHR45745:SF1">
    <property type="entry name" value="PHOSPHOGLUCOMUTASE 2B-RELATED"/>
    <property type="match status" value="1"/>
</dbReference>
<dbReference type="RefSeq" id="WP_091403659.1">
    <property type="nucleotide sequence ID" value="NZ_FMYV01000004.1"/>
</dbReference>
<evidence type="ECO:0000259" key="10">
    <source>
        <dbReference type="Pfam" id="PF02880"/>
    </source>
</evidence>
<feature type="domain" description="Alpha-D-phosphohexomutase alpha/beta/alpha" evidence="10">
    <location>
        <begin position="323"/>
        <end position="449"/>
    </location>
</feature>
<reference evidence="12 14" key="2">
    <citation type="submission" date="2019-04" db="EMBL/GenBank/DDBJ databases">
        <title>Draft genome sequence data and analysis of a Fermenting Bacterium, Geotoga petraea strain HO-Geo1, isolated from heavy-oil petroleum reservoir in Russia.</title>
        <authorList>
            <person name="Grouzdev D.S."/>
            <person name="Semenova E.M."/>
            <person name="Sokolova D.S."/>
            <person name="Tourova T.P."/>
            <person name="Poltaraus A.B."/>
            <person name="Nazina T.N."/>
        </authorList>
    </citation>
    <scope>NUCLEOTIDE SEQUENCE [LARGE SCALE GENOMIC DNA]</scope>
    <source>
        <strain evidence="12 14">HO-Geo1</strain>
    </source>
</reference>
<evidence type="ECO:0000313" key="11">
    <source>
        <dbReference type="EMBL" id="SDC50100.1"/>
    </source>
</evidence>
<evidence type="ECO:0000256" key="3">
    <source>
        <dbReference type="ARBA" id="ARBA00022553"/>
    </source>
</evidence>
<accession>A0A1G6M3R4</accession>
<dbReference type="Proteomes" id="UP000199322">
    <property type="component" value="Unassembled WGS sequence"/>
</dbReference>
<feature type="domain" description="Alpha-D-phosphohexomutase alpha/beta/alpha" evidence="9">
    <location>
        <begin position="210"/>
        <end position="315"/>
    </location>
</feature>
<evidence type="ECO:0000256" key="7">
    <source>
        <dbReference type="RuleBase" id="RU004326"/>
    </source>
</evidence>
<dbReference type="Pfam" id="PF02879">
    <property type="entry name" value="PGM_PMM_II"/>
    <property type="match status" value="1"/>
</dbReference>
<dbReference type="InterPro" id="IPR005845">
    <property type="entry name" value="A-D-PHexomutase_a/b/a-II"/>
</dbReference>
<dbReference type="GO" id="GO:0000287">
    <property type="term" value="F:magnesium ion binding"/>
    <property type="evidence" value="ECO:0007669"/>
    <property type="project" value="InterPro"/>
</dbReference>
<keyword evidence="6" id="KW-0413">Isomerase</keyword>
<gene>
    <name evidence="12" type="ORF">E4650_07175</name>
    <name evidence="11" type="ORF">SAMN04488588_1227</name>
</gene>
<dbReference type="EMBL" id="SRME01000004">
    <property type="protein sequence ID" value="TGG87519.1"/>
    <property type="molecule type" value="Genomic_DNA"/>
</dbReference>
<dbReference type="SUPFAM" id="SSF53738">
    <property type="entry name" value="Phosphoglucomutase, first 3 domains"/>
    <property type="match status" value="3"/>
</dbReference>
<evidence type="ECO:0000313" key="12">
    <source>
        <dbReference type="EMBL" id="TGG87519.1"/>
    </source>
</evidence>
<evidence type="ECO:0000256" key="5">
    <source>
        <dbReference type="ARBA" id="ARBA00022842"/>
    </source>
</evidence>
<dbReference type="Pfam" id="PF02880">
    <property type="entry name" value="PGM_PMM_III"/>
    <property type="match status" value="1"/>
</dbReference>
<sequence>MEDIKQKAYENKKIWEEKADLDLKKEILKIENDEEEIIDRFYKELEFGTGGMRGKIGVGPNRMNKHTVARATQGLANYLKKNKDFPSVVIAYDNRNKSDEFSRIVAEVLAANNVNVYLFNELTATPILSYAVRRLECDAGIVITASHNPAEYNGYKVYTSDGTQAVPKYAKQIIEEINILNYFEDVKRVDFDHAVETDKIEILNDNVFNDYMDEIEGYVRSLDPSFDSNIKVVYTPLHGTGLKPVKEILDRLDIETYIVEEQALADGAFPTVESPNPEEKSAFKMALELAKEKGAEIVLATDPDSDRIGVFEKDGDDYITFNGNEMGVMLSHFILSKLKQHASLPNNSVIIKTIVSTDMIKEIAKEYGIEIVETLTGFKFIGEQIEKYERTKEKKFIFGFEESYGYLANTHARDKDAVIACALIVTLATELKSSNKTLKDYMKELNEKYGYFKEKLFSFKFEGYSGSQKILNIMNTMRKEPPINISGHILKETIDYNKEVNNLPKSNVIELRYDNIKLIGRPSGTEPKIKFYVLVRASNEKEAYGLIDKAEIAISNLINQH</sequence>
<dbReference type="GO" id="GO:0008973">
    <property type="term" value="F:phosphopentomutase activity"/>
    <property type="evidence" value="ECO:0007669"/>
    <property type="project" value="TreeGrafter"/>
</dbReference>